<feature type="region of interest" description="Disordered" evidence="1">
    <location>
        <begin position="1115"/>
        <end position="1154"/>
    </location>
</feature>
<comment type="caution">
    <text evidence="3">The sequence shown here is derived from an EMBL/GenBank/DDBJ whole genome shotgun (WGS) entry which is preliminary data.</text>
</comment>
<keyword evidence="4" id="KW-1185">Reference proteome</keyword>
<dbReference type="SMART" id="SM00228">
    <property type="entry name" value="PDZ"/>
    <property type="match status" value="1"/>
</dbReference>
<dbReference type="Proteomes" id="UP001165082">
    <property type="component" value="Unassembled WGS sequence"/>
</dbReference>
<feature type="region of interest" description="Disordered" evidence="1">
    <location>
        <begin position="339"/>
        <end position="365"/>
    </location>
</feature>
<dbReference type="Gene3D" id="2.30.42.10">
    <property type="match status" value="1"/>
</dbReference>
<dbReference type="EMBL" id="BRXZ01000258">
    <property type="protein sequence ID" value="GMI08306.1"/>
    <property type="molecule type" value="Genomic_DNA"/>
</dbReference>
<feature type="region of interest" description="Disordered" evidence="1">
    <location>
        <begin position="104"/>
        <end position="138"/>
    </location>
</feature>
<feature type="compositionally biased region" description="Polar residues" evidence="1">
    <location>
        <begin position="339"/>
        <end position="353"/>
    </location>
</feature>
<evidence type="ECO:0000313" key="3">
    <source>
        <dbReference type="EMBL" id="GMI08306.1"/>
    </source>
</evidence>
<dbReference type="SUPFAM" id="SSF50156">
    <property type="entry name" value="PDZ domain-like"/>
    <property type="match status" value="1"/>
</dbReference>
<evidence type="ECO:0000313" key="4">
    <source>
        <dbReference type="Proteomes" id="UP001165082"/>
    </source>
</evidence>
<feature type="region of interest" description="Disordered" evidence="1">
    <location>
        <begin position="1810"/>
        <end position="1860"/>
    </location>
</feature>
<reference evidence="3" key="1">
    <citation type="submission" date="2022-07" db="EMBL/GenBank/DDBJ databases">
        <title>Genome analysis of Parmales, a sister group of diatoms, reveals the evolutionary specialization of diatoms from phago-mixotrophs to photoautotrophs.</title>
        <authorList>
            <person name="Ban H."/>
            <person name="Sato S."/>
            <person name="Yoshikawa S."/>
            <person name="Kazumasa Y."/>
            <person name="Nakamura Y."/>
            <person name="Ichinomiya M."/>
            <person name="Saitoh K."/>
            <person name="Sato N."/>
            <person name="Blanc-Mathieu R."/>
            <person name="Endo H."/>
            <person name="Kuwata A."/>
            <person name="Ogata H."/>
        </authorList>
    </citation>
    <scope>NUCLEOTIDE SEQUENCE</scope>
</reference>
<feature type="region of interest" description="Disordered" evidence="1">
    <location>
        <begin position="1338"/>
        <end position="1362"/>
    </location>
</feature>
<protein>
    <recommendedName>
        <fullName evidence="2">PDZ domain-containing protein</fullName>
    </recommendedName>
</protein>
<dbReference type="PROSITE" id="PS50106">
    <property type="entry name" value="PDZ"/>
    <property type="match status" value="1"/>
</dbReference>
<feature type="non-terminal residue" evidence="3">
    <location>
        <position position="2403"/>
    </location>
</feature>
<feature type="compositionally biased region" description="Basic and acidic residues" evidence="1">
    <location>
        <begin position="354"/>
        <end position="363"/>
    </location>
</feature>
<gene>
    <name evidence="3" type="ORF">TrRE_jg5399</name>
</gene>
<evidence type="ECO:0000259" key="2">
    <source>
        <dbReference type="PROSITE" id="PS50106"/>
    </source>
</evidence>
<feature type="compositionally biased region" description="Polar residues" evidence="1">
    <location>
        <begin position="855"/>
        <end position="866"/>
    </location>
</feature>
<feature type="compositionally biased region" description="Acidic residues" evidence="1">
    <location>
        <begin position="1833"/>
        <end position="1849"/>
    </location>
</feature>
<dbReference type="InterPro" id="IPR001478">
    <property type="entry name" value="PDZ"/>
</dbReference>
<feature type="region of interest" description="Disordered" evidence="1">
    <location>
        <begin position="855"/>
        <end position="886"/>
    </location>
</feature>
<feature type="compositionally biased region" description="Basic and acidic residues" evidence="1">
    <location>
        <begin position="1338"/>
        <end position="1353"/>
    </location>
</feature>
<name>A0A9W7FA15_9STRA</name>
<dbReference type="OrthoDB" id="428159at2759"/>
<feature type="compositionally biased region" description="Basic and acidic residues" evidence="1">
    <location>
        <begin position="1811"/>
        <end position="1832"/>
    </location>
</feature>
<feature type="domain" description="PDZ" evidence="2">
    <location>
        <begin position="2088"/>
        <end position="2156"/>
    </location>
</feature>
<proteinExistence type="predicted"/>
<dbReference type="InterPro" id="IPR036034">
    <property type="entry name" value="PDZ_sf"/>
</dbReference>
<organism evidence="3 4">
    <name type="scientific">Triparma retinervis</name>
    <dbReference type="NCBI Taxonomy" id="2557542"/>
    <lineage>
        <taxon>Eukaryota</taxon>
        <taxon>Sar</taxon>
        <taxon>Stramenopiles</taxon>
        <taxon>Ochrophyta</taxon>
        <taxon>Bolidophyceae</taxon>
        <taxon>Parmales</taxon>
        <taxon>Triparmaceae</taxon>
        <taxon>Triparma</taxon>
    </lineage>
</organism>
<evidence type="ECO:0000256" key="1">
    <source>
        <dbReference type="SAM" id="MobiDB-lite"/>
    </source>
</evidence>
<accession>A0A9W7FA15</accession>
<sequence length="2403" mass="265792">MIVDFGTLDFHSAPSSSPSYDSFALNLTNLQVLSTTSRYSSSSAAPFSSLIEPFALTFGIQSLKDRSQTYVPNLNISANLPLLSFNITASVVRLIKRLEDKWRSKKEDRRGARRRRRASSSLQQPIPNVVLPAQPNDSPNPPSIVFDFTAPLIKFKLANDVEGRHNHRQPPPISPCHADILLLTITGVKTSFTKYKLQGSRITASLKSLDVADLYQRGPKSFSQLLSSTPQEPNSNPNVSDFITININDSLPESPGKEIDLEFHELYVNWNPETMAAIFYSIKIPAQLPSSSSGFVDVSSMTPDRASSPALSCASYASDDFFDANDDSDFDDPFEDTLTPKSPLNFFSPSANLDRSEEQRPTEPLEEAFQCPPRFSMTHPPMKPFKLTLTLSKLHVLFNKDSRKRRLVKAEVDATSVKFVKKETGGHRTDATLGNFTLSDNSTAGGTLYEQLIGLKTDRALAPDESSLTIRFETYERTNEAEGVKIDQMDGTVENCDSFLSLKLSPMKFVYMQQMWLEIIDYFFTGILGSEVWGGFNAEEEEQLLLEAILAKLKNPRRPSTSSSSFQGDNFAYLPDSDADGLRFLKFDIDIQSPILILPVHYRSRSNLQLDIGRLHVANYQRGEEEVDTINPDTSAMRMQYYNNCNISASPISLISSLASDKTTLTSADSPIDLSINIRWPMGDMIDRIVPRWTINCVFAPLCATLRRKDYALLCHMIGVNIQEDTRNMEEWINLMKKRRISLTSADSGGAYKDDDAFILYGYDIKNGKPTTYAFVIDISNITLNFVADEDPQQGVADIVCRDLQWSLIKKRDFITHQTLSCGSITLKQTSKETRFAAFSEILLPLEDCTGMKRTPSSGGLNSSFSGEAAPETEDPESSIPKVHNTSSTPQLLFTSISKPSGDNVKSLFIHDACIYLVYPTWMTVKSYFTNLPRAEILSVKAAREIIILNGEFFSTLSDTELVAIEEEEEEEGAKNVLVEVPFTTFQFRLLLSSARVVFPVDASRSDCDGVTLRCDADFLYEKLEEGGGNTDFFVHGLEVFTGVSKNPRRYSSTSSLLYPLSLRLKKVAGNASTAARTEVDIEVLKAKAKYTDLSLAVNVVVGLMGDMKEASLDIKQPQPQPADPCPENHQAPPANNFIESESESDSESTFTPKSTSVHCSGLSLLIIDNSERHFVGSKDLLSLSIADVSYSAAVSAEDETTLLVLRKLEVVDFLQSKFSPFRLLACSYPNEMRGTEGGESLDIGSDDCSARRLGWGVFCTKRGKDWGYDTHPTIGLPSMNENGTGDNLITIKKTTNLLSGVNVDIRCSTLVFQWNPGTVIALQRFLGRLMKEARSVKRDEVEREKKTEDHKGHLGGHSSKLKEKEKIGIKLGLKSLGVCMNKEHQGRRLLRLDLEDISVDFKSDEDGSKKVSASISALEATDPSTILADPNREVLRKIGPPGSILKIAYCRGGSEDDFVEEAKKLGAPSFFSSENYTSSLLVVLSSFRFNFLNSRTIELLDYLSNGLPGKGMGYTRSKAEDFYREKKDNLAIGVKVGAPELVVPRSSMSLDTTKCKLGDVSFSSWVEDGGRRAKGRVDGFGGGDILRESVNLEVDIVEKEGGLVEVAASISNVKATVKYSDWSLFHSIMMENLKLIDERRSENLERDEELDLIEGSRRVRYWVKREADNKKVGLRLKAMIKQETFQIVLVRNDDLVTSSNGSAYELCKVSLSQVECSINLEARARSTMQINIKRFNLMDLADRSGAFRDLVKGGREDDTEEIVITVGVGGDREKHVGLWLHDLTVFALAKPMVELAEFFKVAWPVGGEGGEVKKQGASQEEKGGKEEKGKEEEGEDDNDEDDEEEEHDSEDHGAGADDGGAKVARFRLEITAHKPRLFLLVDESNPSTKALVLRGLAKISMINGVASVDSKEDEPQAFGTLLPLDKVIKYRACSVKIDRLESYVNPGIDENDLGSALGIALIEPVSCESEYRMEKRALHPNLRTISFRLSGVKTLVSYTDIALINVVLKRWSVARAEAKRIRKEGAKFIEEGRAERERAKLEEKRAMELEGEREGKLEDEWKGIGLGADTSELQREECFDVVFANTGKLGLVLRKLGRNIVVETVKSPANALGIEVGDRLVSVDGLSVRRTEFKTVTEMLGMLPRPLTVRFGRPETNETEKSREKGNSAQNLTAFTAEFYDKFTGVSVKDSTHGVFMIVVSAIDENIYKRATTRIAAGEEVAAGVSGAPVPKVGAVVRSINGVMCNTLTREEVAKWLSGKTVGGSGSGPALVVEFIELPSDALGTVDRGSATVEGLKVTIIDDREGRDMPLMKALVEKIQVEFERASANGSLILKRGEGRGGIIYENTRRIGGGVEVRDSLKRGLVKRLSVDFLVGLDNYNPRVGTWEPLIEVAWFKVGVEV</sequence>